<sequence>MGRTLKSEANFRYKCVEEYTTSDDDGNPVEEDDFLYFYGNIPKGWNENEKAKTRKRFLKNMDDKPKYSFIYDEVSNQYDNPKQSWKLQKFISKNKLDYLKLLKPYKLAHWKSPVSKLPKRRLPIRIVERNSKDDETIANFPLKNHLNIRKYDSLRLIKDEFFAPTNFQSLNGINSTNGRENDQKSYEFIQNESEENRANYKKCDLNALLCHKRMRMRKAQEKFNSQSSDPAGVSPGGFGDPAVTLPMPEKVARTKANCQRPRKTSPAQRERANQRERRRMALVNQAYRYLESQLPRFNSEQKLSHIETLK</sequence>
<dbReference type="Proteomes" id="UP000038040">
    <property type="component" value="Unplaced"/>
</dbReference>
<dbReference type="WBParaSite" id="DME_0000835201-mRNA-1">
    <property type="protein sequence ID" value="DME_0000835201-mRNA-1"/>
    <property type="gene ID" value="DME_0000835201"/>
</dbReference>
<evidence type="ECO:0000313" key="6">
    <source>
        <dbReference type="WBParaSite" id="DME_0000835201-mRNA-1"/>
    </source>
</evidence>
<keyword evidence="5" id="KW-1185">Reference proteome</keyword>
<protein>
    <submittedName>
        <fullName evidence="6">BHLH domain-containing protein</fullName>
    </submittedName>
</protein>
<reference evidence="6" key="1">
    <citation type="submission" date="2017-02" db="UniProtKB">
        <authorList>
            <consortium name="WormBaseParasite"/>
        </authorList>
    </citation>
    <scope>IDENTIFICATION</scope>
</reference>
<dbReference type="Gene3D" id="4.10.280.10">
    <property type="entry name" value="Helix-loop-helix DNA-binding domain"/>
    <property type="match status" value="1"/>
</dbReference>
<dbReference type="PROSITE" id="PS50888">
    <property type="entry name" value="BHLH"/>
    <property type="match status" value="1"/>
</dbReference>
<dbReference type="AlphaFoldDB" id="A0A0N4UKS2"/>
<evidence type="ECO:0000259" key="2">
    <source>
        <dbReference type="PROSITE" id="PS50888"/>
    </source>
</evidence>
<accession>A0A0N4UKS2</accession>
<dbReference type="EMBL" id="UYYG01000056">
    <property type="protein sequence ID" value="VDN52385.1"/>
    <property type="molecule type" value="Genomic_DNA"/>
</dbReference>
<dbReference type="SUPFAM" id="SSF47459">
    <property type="entry name" value="HLH, helix-loop-helix DNA-binding domain"/>
    <property type="match status" value="1"/>
</dbReference>
<dbReference type="GO" id="GO:0046983">
    <property type="term" value="F:protein dimerization activity"/>
    <property type="evidence" value="ECO:0007669"/>
    <property type="project" value="InterPro"/>
</dbReference>
<dbReference type="InterPro" id="IPR011598">
    <property type="entry name" value="bHLH_dom"/>
</dbReference>
<evidence type="ECO:0000313" key="4">
    <source>
        <dbReference type="Proteomes" id="UP000038040"/>
    </source>
</evidence>
<evidence type="ECO:0000313" key="3">
    <source>
        <dbReference type="EMBL" id="VDN52385.1"/>
    </source>
</evidence>
<dbReference type="Proteomes" id="UP000274756">
    <property type="component" value="Unassembled WGS sequence"/>
</dbReference>
<feature type="region of interest" description="Disordered" evidence="1">
    <location>
        <begin position="252"/>
        <end position="279"/>
    </location>
</feature>
<reference evidence="3 5" key="2">
    <citation type="submission" date="2018-11" db="EMBL/GenBank/DDBJ databases">
        <authorList>
            <consortium name="Pathogen Informatics"/>
        </authorList>
    </citation>
    <scope>NUCLEOTIDE SEQUENCE [LARGE SCALE GENOMIC DNA]</scope>
</reference>
<dbReference type="Pfam" id="PF00010">
    <property type="entry name" value="HLH"/>
    <property type="match status" value="1"/>
</dbReference>
<evidence type="ECO:0000313" key="5">
    <source>
        <dbReference type="Proteomes" id="UP000274756"/>
    </source>
</evidence>
<organism evidence="4 6">
    <name type="scientific">Dracunculus medinensis</name>
    <name type="common">Guinea worm</name>
    <dbReference type="NCBI Taxonomy" id="318479"/>
    <lineage>
        <taxon>Eukaryota</taxon>
        <taxon>Metazoa</taxon>
        <taxon>Ecdysozoa</taxon>
        <taxon>Nematoda</taxon>
        <taxon>Chromadorea</taxon>
        <taxon>Rhabditida</taxon>
        <taxon>Spirurina</taxon>
        <taxon>Dracunculoidea</taxon>
        <taxon>Dracunculidae</taxon>
        <taxon>Dracunculus</taxon>
    </lineage>
</organism>
<feature type="domain" description="BHLH" evidence="2">
    <location>
        <begin position="267"/>
        <end position="310"/>
    </location>
</feature>
<gene>
    <name evidence="3" type="ORF">DME_LOCUS2358</name>
</gene>
<dbReference type="InterPro" id="IPR036638">
    <property type="entry name" value="HLH_DNA-bd_sf"/>
</dbReference>
<proteinExistence type="predicted"/>
<evidence type="ECO:0000256" key="1">
    <source>
        <dbReference type="SAM" id="MobiDB-lite"/>
    </source>
</evidence>
<name>A0A0N4UKS2_DRAME</name>